<dbReference type="GO" id="GO:0005737">
    <property type="term" value="C:cytoplasm"/>
    <property type="evidence" value="ECO:0007669"/>
    <property type="project" value="TreeGrafter"/>
</dbReference>
<reference evidence="2" key="2">
    <citation type="submission" date="2020-05" db="UniProtKB">
        <authorList>
            <consortium name="EnsemblMetazoa"/>
        </authorList>
    </citation>
    <scope>IDENTIFICATION</scope>
    <source>
        <strain evidence="2">Indian</strain>
    </source>
</reference>
<dbReference type="SMART" id="SM00220">
    <property type="entry name" value="S_TKc"/>
    <property type="match status" value="1"/>
</dbReference>
<evidence type="ECO:0000313" key="3">
    <source>
        <dbReference type="Proteomes" id="UP000076408"/>
    </source>
</evidence>
<dbReference type="EnsemblMetazoa" id="ASTEI03569-RA">
    <property type="protein sequence ID" value="ASTEI03569-PA"/>
    <property type="gene ID" value="ASTEI03569"/>
</dbReference>
<accession>A0A182Y533</accession>
<feature type="compositionally biased region" description="Acidic residues" evidence="1">
    <location>
        <begin position="336"/>
        <end position="349"/>
    </location>
</feature>
<dbReference type="SUPFAM" id="SSF56112">
    <property type="entry name" value="Protein kinase-like (PK-like)"/>
    <property type="match status" value="1"/>
</dbReference>
<keyword evidence="3" id="KW-1185">Reference proteome</keyword>
<feature type="region of interest" description="Disordered" evidence="1">
    <location>
        <begin position="295"/>
        <end position="349"/>
    </location>
</feature>
<dbReference type="GO" id="GO:0004674">
    <property type="term" value="F:protein serine/threonine kinase activity"/>
    <property type="evidence" value="ECO:0007669"/>
    <property type="project" value="TreeGrafter"/>
</dbReference>
<sequence>MEIGSENDPQEDAAIVRNPMHCMAPLSAEKFDKSEFLSAVGVMGEIYLQRIKRPAKTDSTRSPWGVKNLSKRHDSTVPVFYGELLVQEAQIIRNLDFACIAGAMSSDCLDECKRNLAVEYCSVDLAAILAQRYKDNLGPLEAPKAMKAAFSILGALDYLHTSVLMLHGDLKSFNVLVVGDFKNVKICGLGPLSKSLNPDGTLDTDSNAENDMVGVGLWSAPEVFVKNSPNISSKVDIFSFGLVVYEMMVCMPPHTFPGIMDLVIAAPNELIKVRNSQKGQDPDLMDGDEVVMVIDSSDEENDPPNKAYEVDSSDSEMHDGYGSDGDGDDVLHYSDGEEFGETDDEEYDAAEDNTFERGNEEDDWDIDGNFLNYGCLGTRPPIPAEITFGKEYDILMEMFYVCTYKMFALRPNAAQLLKALQDNYPAQP</sequence>
<name>A0A182Y533_ANOST</name>
<protein>
    <submittedName>
        <fullName evidence="2">Uncharacterized protein</fullName>
    </submittedName>
</protein>
<evidence type="ECO:0000313" key="2">
    <source>
        <dbReference type="EnsemblMetazoa" id="ASTEI03569-PA"/>
    </source>
</evidence>
<dbReference type="AlphaFoldDB" id="A0A182Y533"/>
<dbReference type="PROSITE" id="PS50011">
    <property type="entry name" value="PROTEIN_KINASE_DOM"/>
    <property type="match status" value="1"/>
</dbReference>
<dbReference type="Proteomes" id="UP000076408">
    <property type="component" value="Unassembled WGS sequence"/>
</dbReference>
<organism evidence="2 3">
    <name type="scientific">Anopheles stephensi</name>
    <name type="common">Indo-Pakistan malaria mosquito</name>
    <dbReference type="NCBI Taxonomy" id="30069"/>
    <lineage>
        <taxon>Eukaryota</taxon>
        <taxon>Metazoa</taxon>
        <taxon>Ecdysozoa</taxon>
        <taxon>Arthropoda</taxon>
        <taxon>Hexapoda</taxon>
        <taxon>Insecta</taxon>
        <taxon>Pterygota</taxon>
        <taxon>Neoptera</taxon>
        <taxon>Endopterygota</taxon>
        <taxon>Diptera</taxon>
        <taxon>Nematocera</taxon>
        <taxon>Culicoidea</taxon>
        <taxon>Culicidae</taxon>
        <taxon>Anophelinae</taxon>
        <taxon>Anopheles</taxon>
    </lineage>
</organism>
<reference evidence="3" key="1">
    <citation type="journal article" date="2014" name="Genome Biol.">
        <title>Genome analysis of a major urban malaria vector mosquito, Anopheles stephensi.</title>
        <authorList>
            <person name="Jiang X."/>
            <person name="Peery A."/>
            <person name="Hall A.B."/>
            <person name="Sharma A."/>
            <person name="Chen X.G."/>
            <person name="Waterhouse R.M."/>
            <person name="Komissarov A."/>
            <person name="Riehle M.M."/>
            <person name="Shouche Y."/>
            <person name="Sharakhova M.V."/>
            <person name="Lawson D."/>
            <person name="Pakpour N."/>
            <person name="Arensburger P."/>
            <person name="Davidson V.L."/>
            <person name="Eiglmeier K."/>
            <person name="Emrich S."/>
            <person name="George P."/>
            <person name="Kennedy R.C."/>
            <person name="Mane S.P."/>
            <person name="Maslen G."/>
            <person name="Oringanje C."/>
            <person name="Qi Y."/>
            <person name="Settlage R."/>
            <person name="Tojo M."/>
            <person name="Tubio J.M."/>
            <person name="Unger M.F."/>
            <person name="Wang B."/>
            <person name="Vernick K.D."/>
            <person name="Ribeiro J.M."/>
            <person name="James A.A."/>
            <person name="Michel K."/>
            <person name="Riehle M.A."/>
            <person name="Luckhart S."/>
            <person name="Sharakhov I.V."/>
            <person name="Tu Z."/>
        </authorList>
    </citation>
    <scope>NUCLEOTIDE SEQUENCE [LARGE SCALE GENOMIC DNA]</scope>
    <source>
        <strain evidence="3">Indian</strain>
    </source>
</reference>
<dbReference type="InterPro" id="IPR053235">
    <property type="entry name" value="Ser_Thr_kinase"/>
</dbReference>
<dbReference type="VEuPathDB" id="VectorBase:ASTEI20_031975"/>
<dbReference type="InterPro" id="IPR000719">
    <property type="entry name" value="Prot_kinase_dom"/>
</dbReference>
<dbReference type="VEuPathDB" id="VectorBase:ASTE000268"/>
<proteinExistence type="predicted"/>
<dbReference type="InterPro" id="IPR008271">
    <property type="entry name" value="Ser/Thr_kinase_AS"/>
</dbReference>
<dbReference type="GO" id="GO:0005524">
    <property type="term" value="F:ATP binding"/>
    <property type="evidence" value="ECO:0007669"/>
    <property type="project" value="InterPro"/>
</dbReference>
<dbReference type="Pfam" id="PF00069">
    <property type="entry name" value="Pkinase"/>
    <property type="match status" value="1"/>
</dbReference>
<dbReference type="InterPro" id="IPR011009">
    <property type="entry name" value="Kinase-like_dom_sf"/>
</dbReference>
<evidence type="ECO:0000256" key="1">
    <source>
        <dbReference type="SAM" id="MobiDB-lite"/>
    </source>
</evidence>
<dbReference type="VEuPathDB" id="VectorBase:ASTEI03569"/>
<dbReference type="OMA" id="PSAMEEH"/>
<dbReference type="PANTHER" id="PTHR24361">
    <property type="entry name" value="MITOGEN-ACTIVATED KINASE KINASE KINASE"/>
    <property type="match status" value="1"/>
</dbReference>
<dbReference type="PROSITE" id="PS00108">
    <property type="entry name" value="PROTEIN_KINASE_ST"/>
    <property type="match status" value="1"/>
</dbReference>
<dbReference type="Gene3D" id="1.10.510.10">
    <property type="entry name" value="Transferase(Phosphotransferase) domain 1"/>
    <property type="match status" value="1"/>
</dbReference>
<dbReference type="STRING" id="30069.A0A182Y533"/>